<proteinExistence type="inferred from homology"/>
<protein>
    <submittedName>
        <fullName evidence="6">LemA family protein</fullName>
    </submittedName>
</protein>
<keyword evidence="4" id="KW-1133">Transmembrane helix</keyword>
<evidence type="ECO:0000313" key="6">
    <source>
        <dbReference type="EMBL" id="QHN64733.1"/>
    </source>
</evidence>
<reference evidence="6 7" key="1">
    <citation type="submission" date="2018-04" db="EMBL/GenBank/DDBJ databases">
        <title>Characteristic and Complete Genome Sequencing of A Novel Member of Infective Endocarditis Causative Bacteria: Bergeyella cardium QL-PH.</title>
        <authorList>
            <person name="Pan H."/>
            <person name="Sun E."/>
            <person name="Zhang Y."/>
        </authorList>
    </citation>
    <scope>NUCLEOTIDE SEQUENCE [LARGE SCALE GENOMIC DNA]</scope>
    <source>
        <strain evidence="6 7">HPQL</strain>
    </source>
</reference>
<dbReference type="InterPro" id="IPR007156">
    <property type="entry name" value="MamQ_LemA"/>
</dbReference>
<keyword evidence="5" id="KW-0472">Membrane</keyword>
<keyword evidence="3" id="KW-0812">Transmembrane</keyword>
<dbReference type="InterPro" id="IPR023353">
    <property type="entry name" value="LemA-like_dom_sf"/>
</dbReference>
<evidence type="ECO:0000256" key="4">
    <source>
        <dbReference type="ARBA" id="ARBA00022989"/>
    </source>
</evidence>
<evidence type="ECO:0000313" key="7">
    <source>
        <dbReference type="Proteomes" id="UP000464318"/>
    </source>
</evidence>
<evidence type="ECO:0000256" key="2">
    <source>
        <dbReference type="ARBA" id="ARBA00008854"/>
    </source>
</evidence>
<name>A0A6P1QUL2_9FLAO</name>
<evidence type="ECO:0000256" key="5">
    <source>
        <dbReference type="ARBA" id="ARBA00023136"/>
    </source>
</evidence>
<dbReference type="Pfam" id="PF04011">
    <property type="entry name" value="LemA"/>
    <property type="match status" value="1"/>
</dbReference>
<dbReference type="Proteomes" id="UP000464318">
    <property type="component" value="Chromosome"/>
</dbReference>
<keyword evidence="7" id="KW-1185">Reference proteome</keyword>
<evidence type="ECO:0000256" key="3">
    <source>
        <dbReference type="ARBA" id="ARBA00022692"/>
    </source>
</evidence>
<dbReference type="PANTHER" id="PTHR34478">
    <property type="entry name" value="PROTEIN LEMA"/>
    <property type="match status" value="1"/>
</dbReference>
<dbReference type="SUPFAM" id="SSF140478">
    <property type="entry name" value="LemA-like"/>
    <property type="match status" value="1"/>
</dbReference>
<dbReference type="EMBL" id="CP029149">
    <property type="protein sequence ID" value="QHN64733.1"/>
    <property type="molecule type" value="Genomic_DNA"/>
</dbReference>
<comment type="similarity">
    <text evidence="2">Belongs to the LemA family.</text>
</comment>
<dbReference type="GO" id="GO:0016020">
    <property type="term" value="C:membrane"/>
    <property type="evidence" value="ECO:0007669"/>
    <property type="project" value="UniProtKB-SubCell"/>
</dbReference>
<sequence>MSTQVIVLIVIGVVALLFILMYNSLVKLRMLVQEAWSGIEVFLKKRHDLIPNLVEIVKGYAEHEKSVFKEVTEARSKAISASTTEGKAEAEKALSNAMLHLNAVVESYPDLKANTNFLQLQSQLTEIEDNIESARRYYNGTVREQNTAIQTFPKNIVAGMFGFRTSPFFELENPAERAVPQVKF</sequence>
<dbReference type="OrthoDB" id="9804152at2"/>
<accession>A0A6P1QUL2</accession>
<dbReference type="AlphaFoldDB" id="A0A6P1QUL2"/>
<comment type="subcellular location">
    <subcellularLocation>
        <location evidence="1">Membrane</location>
        <topology evidence="1">Single-pass membrane protein</topology>
    </subcellularLocation>
</comment>
<dbReference type="RefSeq" id="WP_160223798.1">
    <property type="nucleotide sequence ID" value="NZ_CP029149.1"/>
</dbReference>
<dbReference type="KEGG" id="bcad:DBX24_01910"/>
<organism evidence="6 7">
    <name type="scientific">Bergeyella cardium</name>
    <dbReference type="NCBI Taxonomy" id="1585976"/>
    <lineage>
        <taxon>Bacteria</taxon>
        <taxon>Pseudomonadati</taxon>
        <taxon>Bacteroidota</taxon>
        <taxon>Flavobacteriia</taxon>
        <taxon>Flavobacteriales</taxon>
        <taxon>Weeksellaceae</taxon>
        <taxon>Bergeyella</taxon>
    </lineage>
</organism>
<evidence type="ECO:0000256" key="1">
    <source>
        <dbReference type="ARBA" id="ARBA00004167"/>
    </source>
</evidence>
<dbReference type="Gene3D" id="1.20.1440.20">
    <property type="entry name" value="LemA-like domain"/>
    <property type="match status" value="1"/>
</dbReference>
<dbReference type="PANTHER" id="PTHR34478:SF1">
    <property type="entry name" value="PROTEIN LEMA"/>
    <property type="match status" value="1"/>
</dbReference>
<gene>
    <name evidence="6" type="ORF">DBX24_01910</name>
</gene>